<accession>A0A4Z2BPE2</accession>
<gene>
    <name evidence="6" type="ORF">fugu_002330</name>
</gene>
<dbReference type="InterPro" id="IPR039008">
    <property type="entry name" value="IF_rod_dom"/>
</dbReference>
<dbReference type="AlphaFoldDB" id="A0A4Z2BPE2"/>
<dbReference type="SMART" id="SM01391">
    <property type="entry name" value="Filament"/>
    <property type="match status" value="1"/>
</dbReference>
<dbReference type="PANTHER" id="PTHR23239:SF358">
    <property type="entry name" value="KERATIN, TYPE I CYTOSKELETAL 18"/>
    <property type="match status" value="1"/>
</dbReference>
<dbReference type="Gene3D" id="1.20.5.1160">
    <property type="entry name" value="Vasodilator-stimulated phosphoprotein"/>
    <property type="match status" value="1"/>
</dbReference>
<evidence type="ECO:0000256" key="1">
    <source>
        <dbReference type="ARBA" id="ARBA00022754"/>
    </source>
</evidence>
<dbReference type="PANTHER" id="PTHR23239">
    <property type="entry name" value="INTERMEDIATE FILAMENT"/>
    <property type="match status" value="1"/>
</dbReference>
<organism evidence="6 7">
    <name type="scientific">Takifugu bimaculatus</name>
    <dbReference type="NCBI Taxonomy" id="433685"/>
    <lineage>
        <taxon>Eukaryota</taxon>
        <taxon>Metazoa</taxon>
        <taxon>Chordata</taxon>
        <taxon>Craniata</taxon>
        <taxon>Vertebrata</taxon>
        <taxon>Euteleostomi</taxon>
        <taxon>Actinopterygii</taxon>
        <taxon>Neopterygii</taxon>
        <taxon>Teleostei</taxon>
        <taxon>Neoteleostei</taxon>
        <taxon>Acanthomorphata</taxon>
        <taxon>Eupercaria</taxon>
        <taxon>Tetraodontiformes</taxon>
        <taxon>Tetradontoidea</taxon>
        <taxon>Tetraodontidae</taxon>
        <taxon>Takifugu</taxon>
    </lineage>
</organism>
<feature type="coiled-coil region" evidence="3">
    <location>
        <begin position="278"/>
        <end position="344"/>
    </location>
</feature>
<evidence type="ECO:0000313" key="6">
    <source>
        <dbReference type="EMBL" id="TNM94154.1"/>
    </source>
</evidence>
<keyword evidence="7" id="KW-1185">Reference proteome</keyword>
<protein>
    <recommendedName>
        <fullName evidence="5">IF rod domain-containing protein</fullName>
    </recommendedName>
</protein>
<dbReference type="PRINTS" id="PR01248">
    <property type="entry name" value="TYPE1KERATIN"/>
</dbReference>
<comment type="caution">
    <text evidence="6">The sequence shown here is derived from an EMBL/GenBank/DDBJ whole genome shotgun (WGS) entry which is preliminary data.</text>
</comment>
<feature type="coiled-coil region" evidence="3">
    <location>
        <begin position="66"/>
        <end position="100"/>
    </location>
</feature>
<evidence type="ECO:0000256" key="3">
    <source>
        <dbReference type="SAM" id="Coils"/>
    </source>
</evidence>
<feature type="compositionally biased region" description="Low complexity" evidence="4">
    <location>
        <begin position="1"/>
        <end position="10"/>
    </location>
</feature>
<evidence type="ECO:0000256" key="4">
    <source>
        <dbReference type="SAM" id="MobiDB-lite"/>
    </source>
</evidence>
<name>A0A4Z2BPE2_9TELE</name>
<feature type="compositionally biased region" description="Basic and acidic residues" evidence="4">
    <location>
        <begin position="32"/>
        <end position="41"/>
    </location>
</feature>
<evidence type="ECO:0000313" key="7">
    <source>
        <dbReference type="Proteomes" id="UP000516260"/>
    </source>
</evidence>
<keyword evidence="1" id="KW-0403">Intermediate filament</keyword>
<feature type="coiled-coil region" evidence="3">
    <location>
        <begin position="130"/>
        <end position="210"/>
    </location>
</feature>
<keyword evidence="2 3" id="KW-0175">Coiled coil</keyword>
<evidence type="ECO:0000256" key="2">
    <source>
        <dbReference type="ARBA" id="ARBA00023054"/>
    </source>
</evidence>
<feature type="compositionally biased region" description="Low complexity" evidence="4">
    <location>
        <begin position="45"/>
        <end position="59"/>
    </location>
</feature>
<feature type="compositionally biased region" description="Low complexity" evidence="4">
    <location>
        <begin position="450"/>
        <end position="462"/>
    </location>
</feature>
<feature type="region of interest" description="Disordered" evidence="4">
    <location>
        <begin position="1"/>
        <end position="61"/>
    </location>
</feature>
<feature type="region of interest" description="Disordered" evidence="4">
    <location>
        <begin position="399"/>
        <end position="475"/>
    </location>
</feature>
<dbReference type="Gene3D" id="1.20.5.170">
    <property type="match status" value="1"/>
</dbReference>
<dbReference type="GO" id="GO:0005882">
    <property type="term" value="C:intermediate filament"/>
    <property type="evidence" value="ECO:0007669"/>
    <property type="project" value="UniProtKB-KW"/>
</dbReference>
<dbReference type="Pfam" id="PF00038">
    <property type="entry name" value="Filament"/>
    <property type="match status" value="1"/>
</dbReference>
<dbReference type="Gene3D" id="1.20.5.500">
    <property type="entry name" value="Single helix bin"/>
    <property type="match status" value="1"/>
</dbReference>
<feature type="domain" description="IF rod" evidence="5">
    <location>
        <begin position="62"/>
        <end position="373"/>
    </location>
</feature>
<dbReference type="Proteomes" id="UP000516260">
    <property type="component" value="Chromosome 2"/>
</dbReference>
<dbReference type="EMBL" id="SWLE01000012">
    <property type="protein sequence ID" value="TNM94154.1"/>
    <property type="molecule type" value="Genomic_DNA"/>
</dbReference>
<dbReference type="GO" id="GO:0005198">
    <property type="term" value="F:structural molecule activity"/>
    <property type="evidence" value="ECO:0007669"/>
    <property type="project" value="InterPro"/>
</dbReference>
<sequence>MPSNTAASMFGGAGGRGSRASVSSLQGLRSMLRKDERDHPAVDQAKPTASAPPAAADAPVDVKQTLRGLNDRLSGYLGKVKRLENENGDLEREIDEILAKRKTPKGRDWDEIEKPLEGLKKQVKDVTMDNATLLLQIDNAKLAEEDLKNKLDDEIKARKVLEKEVVNLKKTYEDTKLNRQQTQKEIDLVKEELERLNQDHKDEVEGLCEKIRDSEVKVEIDSHNSNLAIMLNNIRHQYDNLAKKNLKDTEDWYQNEFENIKVVEAQNNEALLSGKKDLKELLKQKQTLDIRIQSIQAMIRNLEESLLNAKCEYQQHQAPLNKMLLDLESELRKVRSQVERQVETNKNLLCVKMKLEAEINNYQLLIHGMTVDNESLDFSLEDVLLQEEHKPKNQMIVAQEEASVKQKDAPPSNSAPPGDPRAELADMLCEDAAAQHNGPPMETKKEKNDSSASSSSSSSSSSSEEEEEKPAIEEA</sequence>
<dbReference type="InterPro" id="IPR002957">
    <property type="entry name" value="Keratin_I"/>
</dbReference>
<dbReference type="PROSITE" id="PS51842">
    <property type="entry name" value="IF_ROD_2"/>
    <property type="match status" value="1"/>
</dbReference>
<proteinExistence type="predicted"/>
<reference evidence="6 7" key="1">
    <citation type="submission" date="2019-04" db="EMBL/GenBank/DDBJ databases">
        <title>The sequence and de novo assembly of Takifugu bimaculatus genome using PacBio and Hi-C technologies.</title>
        <authorList>
            <person name="Xu P."/>
            <person name="Liu B."/>
            <person name="Zhou Z."/>
        </authorList>
    </citation>
    <scope>NUCLEOTIDE SEQUENCE [LARGE SCALE GENOMIC DNA]</scope>
    <source>
        <strain evidence="6">TB-2018</strain>
        <tissue evidence="6">Muscle</tissue>
    </source>
</reference>
<dbReference type="SUPFAM" id="SSF64593">
    <property type="entry name" value="Intermediate filament protein, coiled coil region"/>
    <property type="match status" value="2"/>
</dbReference>
<evidence type="ECO:0000259" key="5">
    <source>
        <dbReference type="PROSITE" id="PS51842"/>
    </source>
</evidence>